<keyword evidence="6" id="KW-0812">Transmembrane</keyword>
<evidence type="ECO:0000256" key="3">
    <source>
        <dbReference type="ARBA" id="ARBA00013113"/>
    </source>
</evidence>
<keyword evidence="8" id="KW-0808">Transferase</keyword>
<dbReference type="Pfam" id="PF01553">
    <property type="entry name" value="Acyltransferase"/>
    <property type="match status" value="1"/>
</dbReference>
<dbReference type="InterPro" id="IPR002123">
    <property type="entry name" value="Plipid/glycerol_acylTrfase"/>
</dbReference>
<accession>A0A0L1JRJ0</accession>
<evidence type="ECO:0000256" key="4">
    <source>
        <dbReference type="ARBA" id="ARBA00013432"/>
    </source>
</evidence>
<dbReference type="GO" id="GO:0016024">
    <property type="term" value="P:CDP-diacylglycerol biosynthetic process"/>
    <property type="evidence" value="ECO:0007669"/>
    <property type="project" value="UniProtKB-UniPathway"/>
</dbReference>
<dbReference type="PATRIC" id="fig|1317121.7.peg.2459"/>
<name>A0A0L1JRJ0_9RHOB</name>
<dbReference type="InterPro" id="IPR022284">
    <property type="entry name" value="GPAT/DHAPAT"/>
</dbReference>
<dbReference type="PANTHER" id="PTHR12563">
    <property type="entry name" value="GLYCEROL-3-PHOSPHATE ACYLTRANSFERASE"/>
    <property type="match status" value="1"/>
</dbReference>
<comment type="pathway">
    <text evidence="2">Phospholipid metabolism; CDP-diacylglycerol biosynthesis; CDP-diacylglycerol from sn-glycerol 3-phosphate: step 1/3.</text>
</comment>
<comment type="subcellular location">
    <subcellularLocation>
        <location evidence="1">Endomembrane system</location>
        <topology evidence="1">Peripheral membrane protein</topology>
    </subcellularLocation>
</comment>
<comment type="catalytic activity">
    <reaction evidence="5">
        <text>sn-glycerol 3-phosphate + an acyl-CoA = a 1-acyl-sn-glycero-3-phosphate + CoA</text>
        <dbReference type="Rhea" id="RHEA:15325"/>
        <dbReference type="ChEBI" id="CHEBI:57287"/>
        <dbReference type="ChEBI" id="CHEBI:57597"/>
        <dbReference type="ChEBI" id="CHEBI:57970"/>
        <dbReference type="ChEBI" id="CHEBI:58342"/>
        <dbReference type="EC" id="2.3.1.15"/>
    </reaction>
</comment>
<evidence type="ECO:0000256" key="2">
    <source>
        <dbReference type="ARBA" id="ARBA00004765"/>
    </source>
</evidence>
<dbReference type="EMBL" id="AQQZ01000003">
    <property type="protein sequence ID" value="KNG94365.1"/>
    <property type="molecule type" value="Genomic_DNA"/>
</dbReference>
<protein>
    <recommendedName>
        <fullName evidence="4">Glycerol-3-phosphate acyltransferase</fullName>
        <ecNumber evidence="3">2.3.1.15</ecNumber>
    </recommendedName>
</protein>
<proteinExistence type="predicted"/>
<sequence length="448" mass="50520">MTAPVTVPLWLFILIVLFAAVTFSSHFLFPSVRWFFRRRAEKLVARLNERLAVPIHPFKLARRHDMIQRLSYDPEVAEAIIAHAEAEGVPENVAFELAQRYAREIVPSFSASAYFGFAIRASRWVSNLLFRVRVGSIDREALETVDPESTVVFVMNHRSNMDYVLVTYLAGRRSALSYAVGEWARVWPLSFLIRSMGAYFIRRKSRNDLYRRVLARYVRLSTDGGVAQAMFPEGGLSLTGHVAEPKLGLLKYIIEGRPPGAREIVFVPVALNYDRVLEDRVLMEAAASGERKFRARLSVMAGFTLRIIGRMLRGKFSRFGVSGVCFASPLALSEMPDPTPERLAEILMGRIEDAMPLLPVPMVAALLVDHGEMAEEELAARYATRLAAHDVPDGLPRDAKADATYGIDVLVRRRMVKRRKGCVVPRESEQGALQFYANSIRHRLDMPQ</sequence>
<evidence type="ECO:0000256" key="6">
    <source>
        <dbReference type="SAM" id="Phobius"/>
    </source>
</evidence>
<dbReference type="GO" id="GO:0012505">
    <property type="term" value="C:endomembrane system"/>
    <property type="evidence" value="ECO:0007669"/>
    <property type="project" value="UniProtKB-SubCell"/>
</dbReference>
<evidence type="ECO:0000313" key="9">
    <source>
        <dbReference type="Proteomes" id="UP000036938"/>
    </source>
</evidence>
<dbReference type="SUPFAM" id="SSF69593">
    <property type="entry name" value="Glycerol-3-phosphate (1)-acyltransferase"/>
    <property type="match status" value="1"/>
</dbReference>
<dbReference type="PANTHER" id="PTHR12563:SF17">
    <property type="entry name" value="DIHYDROXYACETONE PHOSPHATE ACYLTRANSFERASE"/>
    <property type="match status" value="1"/>
</dbReference>
<evidence type="ECO:0000313" key="8">
    <source>
        <dbReference type="EMBL" id="KNG94365.1"/>
    </source>
</evidence>
<dbReference type="EC" id="2.3.1.15" evidence="3"/>
<dbReference type="AlphaFoldDB" id="A0A0L1JRJ0"/>
<dbReference type="UniPathway" id="UPA00557">
    <property type="reaction ID" value="UER00612"/>
</dbReference>
<evidence type="ECO:0000256" key="5">
    <source>
        <dbReference type="ARBA" id="ARBA00048427"/>
    </source>
</evidence>
<comment type="caution">
    <text evidence="8">The sequence shown here is derived from an EMBL/GenBank/DDBJ whole genome shotgun (WGS) entry which is preliminary data.</text>
</comment>
<organism evidence="8 9">
    <name type="scientific">Pseudaestuariivita atlantica</name>
    <dbReference type="NCBI Taxonomy" id="1317121"/>
    <lineage>
        <taxon>Bacteria</taxon>
        <taxon>Pseudomonadati</taxon>
        <taxon>Pseudomonadota</taxon>
        <taxon>Alphaproteobacteria</taxon>
        <taxon>Rhodobacterales</taxon>
        <taxon>Paracoccaceae</taxon>
        <taxon>Pseudaestuariivita</taxon>
    </lineage>
</organism>
<evidence type="ECO:0000256" key="1">
    <source>
        <dbReference type="ARBA" id="ARBA00004184"/>
    </source>
</evidence>
<keyword evidence="8" id="KW-0012">Acyltransferase</keyword>
<gene>
    <name evidence="8" type="ORF">ATO11_09240</name>
</gene>
<keyword evidence="9" id="KW-1185">Reference proteome</keyword>
<dbReference type="GO" id="GO:0004366">
    <property type="term" value="F:glycerol-3-phosphate O-acyltransferase activity"/>
    <property type="evidence" value="ECO:0007669"/>
    <property type="project" value="UniProtKB-EC"/>
</dbReference>
<keyword evidence="6" id="KW-1133">Transmembrane helix</keyword>
<reference evidence="8 9" key="1">
    <citation type="journal article" date="2015" name="Int. J. Syst. Evol. Microbiol.">
        <title>Aestuariivita atlantica sp. nov., isolated from deep sea sediment of the Atlantic Ocean.</title>
        <authorList>
            <person name="Li G."/>
            <person name="Lai Q."/>
            <person name="Du Y."/>
            <person name="Liu X."/>
            <person name="Sun F."/>
            <person name="Shao Z."/>
        </authorList>
    </citation>
    <scope>NUCLEOTIDE SEQUENCE [LARGE SCALE GENOMIC DNA]</scope>
    <source>
        <strain evidence="8 9">22II-S11-z3</strain>
    </source>
</reference>
<dbReference type="STRING" id="1317121.ATO11_09240"/>
<dbReference type="SMART" id="SM00563">
    <property type="entry name" value="PlsC"/>
    <property type="match status" value="1"/>
</dbReference>
<dbReference type="RefSeq" id="WP_050530524.1">
    <property type="nucleotide sequence ID" value="NZ_AQQZ01000003.1"/>
</dbReference>
<keyword evidence="6" id="KW-0472">Membrane</keyword>
<dbReference type="Proteomes" id="UP000036938">
    <property type="component" value="Unassembled WGS sequence"/>
</dbReference>
<feature type="transmembrane region" description="Helical" evidence="6">
    <location>
        <begin position="6"/>
        <end position="29"/>
    </location>
</feature>
<evidence type="ECO:0000259" key="7">
    <source>
        <dbReference type="SMART" id="SM00563"/>
    </source>
</evidence>
<feature type="domain" description="Phospholipid/glycerol acyltransferase" evidence="7">
    <location>
        <begin position="151"/>
        <end position="274"/>
    </location>
</feature>